<dbReference type="Pfam" id="PF07963">
    <property type="entry name" value="N_methyl"/>
    <property type="match status" value="1"/>
</dbReference>
<dbReference type="PATRIC" id="fig|1301098.3.peg.877"/>
<dbReference type="STRING" id="1301098.PKB_0873"/>
<name>A0A024HCA8_PSEKB</name>
<keyword evidence="1" id="KW-1133">Transmembrane helix</keyword>
<dbReference type="KEGG" id="pkc:PKB_0873"/>
<reference evidence="2 3" key="2">
    <citation type="submission" date="2014-05" db="EMBL/GenBank/DDBJ databases">
        <title>Genome sequence of the 3-chlorobenzoate degrading bacterium Pseudomonas knackmussii B13 shows multiple evidence for horizontal gene transfer.</title>
        <authorList>
            <person name="Miyazaki R."/>
            <person name="Bertelli C."/>
            <person name="Falquet L."/>
            <person name="Robinson-Rechavi M."/>
            <person name="Gharib W."/>
            <person name="Roy S."/>
            <person name="Van der Meer J.R."/>
        </authorList>
    </citation>
    <scope>NUCLEOTIDE SEQUENCE [LARGE SCALE GENOMIC DNA]</scope>
    <source>
        <strain evidence="2 3">B13</strain>
    </source>
</reference>
<accession>A0A024HCA8</accession>
<dbReference type="eggNOG" id="COG4968">
    <property type="taxonomic scope" value="Bacteria"/>
</dbReference>
<dbReference type="PROSITE" id="PS00409">
    <property type="entry name" value="PROKAR_NTER_METHYL"/>
    <property type="match status" value="1"/>
</dbReference>
<evidence type="ECO:0000313" key="3">
    <source>
        <dbReference type="Proteomes" id="UP000025241"/>
    </source>
</evidence>
<organism evidence="2 3">
    <name type="scientific">Pseudomonas knackmussii (strain DSM 6978 / CCUG 54928 / LMG 23759 / B13)</name>
    <dbReference type="NCBI Taxonomy" id="1301098"/>
    <lineage>
        <taxon>Bacteria</taxon>
        <taxon>Pseudomonadati</taxon>
        <taxon>Pseudomonadota</taxon>
        <taxon>Gammaproteobacteria</taxon>
        <taxon>Pseudomonadales</taxon>
        <taxon>Pseudomonadaceae</taxon>
        <taxon>Pseudomonas</taxon>
    </lineage>
</organism>
<dbReference type="NCBIfam" id="TIGR02532">
    <property type="entry name" value="IV_pilin_GFxxxE"/>
    <property type="match status" value="1"/>
</dbReference>
<gene>
    <name evidence="2" type="ORF">PKB_0873</name>
</gene>
<dbReference type="Proteomes" id="UP000025241">
    <property type="component" value="Chromosome I"/>
</dbReference>
<dbReference type="RefSeq" id="WP_043249307.1">
    <property type="nucleotide sequence ID" value="NZ_HG322950.1"/>
</dbReference>
<evidence type="ECO:0008006" key="4">
    <source>
        <dbReference type="Google" id="ProtNLM"/>
    </source>
</evidence>
<dbReference type="InterPro" id="IPR045584">
    <property type="entry name" value="Pilin-like"/>
</dbReference>
<dbReference type="AlphaFoldDB" id="A0A024HCA8"/>
<dbReference type="InterPro" id="IPR031982">
    <property type="entry name" value="PilE-like"/>
</dbReference>
<dbReference type="Gene3D" id="3.30.700.10">
    <property type="entry name" value="Glycoprotein, Type 4 Pilin"/>
    <property type="match status" value="1"/>
</dbReference>
<evidence type="ECO:0000256" key="1">
    <source>
        <dbReference type="SAM" id="Phobius"/>
    </source>
</evidence>
<keyword evidence="3" id="KW-1185">Reference proteome</keyword>
<keyword evidence="1" id="KW-0472">Membrane</keyword>
<sequence>MNEQRREGGFTLLEVMVVTVIVAILAAIAYPSYVEYVLRGKRAEGQALLNQAAAQEERWYALNPSSGYVTDQSAVANLNLTGTNGSTVTSPTGLYTLAVSSSGSDGGYSLAANPTFTDEKCTQLTLTATGEKGSSGTGSVSDCWR</sequence>
<dbReference type="EMBL" id="HG322950">
    <property type="protein sequence ID" value="CDF82239.1"/>
    <property type="molecule type" value="Genomic_DNA"/>
</dbReference>
<dbReference type="Pfam" id="PF16732">
    <property type="entry name" value="ComP_DUS"/>
    <property type="match status" value="1"/>
</dbReference>
<dbReference type="OrthoDB" id="5296638at2"/>
<dbReference type="InterPro" id="IPR012902">
    <property type="entry name" value="N_methyl_site"/>
</dbReference>
<proteinExistence type="predicted"/>
<dbReference type="HOGENOM" id="CLU_091705_6_0_6"/>
<reference evidence="2 3" key="1">
    <citation type="submission" date="2013-03" db="EMBL/GenBank/DDBJ databases">
        <authorList>
            <person name="Linke B."/>
        </authorList>
    </citation>
    <scope>NUCLEOTIDE SEQUENCE [LARGE SCALE GENOMIC DNA]</scope>
    <source>
        <strain evidence="2 3">B13</strain>
    </source>
</reference>
<dbReference type="GO" id="GO:0043683">
    <property type="term" value="P:type IV pilus assembly"/>
    <property type="evidence" value="ECO:0007669"/>
    <property type="project" value="InterPro"/>
</dbReference>
<feature type="transmembrane region" description="Helical" evidence="1">
    <location>
        <begin position="12"/>
        <end position="33"/>
    </location>
</feature>
<evidence type="ECO:0000313" key="2">
    <source>
        <dbReference type="EMBL" id="CDF82239.1"/>
    </source>
</evidence>
<dbReference type="SUPFAM" id="SSF54523">
    <property type="entry name" value="Pili subunits"/>
    <property type="match status" value="1"/>
</dbReference>
<protein>
    <recommendedName>
        <fullName evidence="4">Pilus assembly protein PilE</fullName>
    </recommendedName>
</protein>
<keyword evidence="1" id="KW-0812">Transmembrane</keyword>